<keyword evidence="12" id="KW-0902">Two-component regulatory system</keyword>
<evidence type="ECO:0000256" key="11">
    <source>
        <dbReference type="ARBA" id="ARBA00022989"/>
    </source>
</evidence>
<dbReference type="EC" id="2.7.13.3" evidence="3"/>
<feature type="domain" description="CHASE" evidence="18">
    <location>
        <begin position="263"/>
        <end position="418"/>
    </location>
</feature>
<dbReference type="InterPro" id="IPR006189">
    <property type="entry name" value="CHASE_dom"/>
</dbReference>
<comment type="catalytic activity">
    <reaction evidence="1">
        <text>ATP + protein L-histidine = ADP + protein N-phospho-L-histidine.</text>
        <dbReference type="EC" id="2.7.13.3"/>
    </reaction>
</comment>
<feature type="modified residue" description="4-aspartylphosphate" evidence="14">
    <location>
        <position position="841"/>
    </location>
</feature>
<keyword evidence="4" id="KW-1003">Cell membrane</keyword>
<dbReference type="AlphaFoldDB" id="K6YRP5"/>
<dbReference type="Proteomes" id="UP000006322">
    <property type="component" value="Unassembled WGS sequence"/>
</dbReference>
<feature type="transmembrane region" description="Helical" evidence="15">
    <location>
        <begin position="12"/>
        <end position="33"/>
    </location>
</feature>
<dbReference type="InterPro" id="IPR003661">
    <property type="entry name" value="HisK_dim/P_dom"/>
</dbReference>
<keyword evidence="20" id="KW-1185">Reference proteome</keyword>
<keyword evidence="5 14" id="KW-0597">Phosphoprotein</keyword>
<comment type="subcellular location">
    <subcellularLocation>
        <location evidence="2">Cell membrane</location>
        <topology evidence="2">Multi-pass membrane protein</topology>
    </subcellularLocation>
</comment>
<dbReference type="GO" id="GO:0005524">
    <property type="term" value="F:ATP binding"/>
    <property type="evidence" value="ECO:0007669"/>
    <property type="project" value="UniProtKB-KW"/>
</dbReference>
<evidence type="ECO:0000256" key="12">
    <source>
        <dbReference type="ARBA" id="ARBA00023012"/>
    </source>
</evidence>
<dbReference type="PRINTS" id="PR00344">
    <property type="entry name" value="BCTRLSENSOR"/>
</dbReference>
<dbReference type="STRING" id="1129793.GPLA_4512"/>
<keyword evidence="8" id="KW-0547">Nucleotide-binding</keyword>
<evidence type="ECO:0000313" key="19">
    <source>
        <dbReference type="EMBL" id="GAC35389.1"/>
    </source>
</evidence>
<dbReference type="PROSITE" id="PS50110">
    <property type="entry name" value="RESPONSE_REGULATORY"/>
    <property type="match status" value="1"/>
</dbReference>
<evidence type="ECO:0000256" key="2">
    <source>
        <dbReference type="ARBA" id="ARBA00004651"/>
    </source>
</evidence>
<evidence type="ECO:0000259" key="18">
    <source>
        <dbReference type="PROSITE" id="PS50839"/>
    </source>
</evidence>
<evidence type="ECO:0000259" key="17">
    <source>
        <dbReference type="PROSITE" id="PS50110"/>
    </source>
</evidence>
<dbReference type="InterPro" id="IPR003594">
    <property type="entry name" value="HATPase_dom"/>
</dbReference>
<feature type="transmembrane region" description="Helical" evidence="15">
    <location>
        <begin position="63"/>
        <end position="80"/>
    </location>
</feature>
<feature type="transmembrane region" description="Helical" evidence="15">
    <location>
        <begin position="92"/>
        <end position="113"/>
    </location>
</feature>
<dbReference type="InterPro" id="IPR036890">
    <property type="entry name" value="HATPase_C_sf"/>
</dbReference>
<evidence type="ECO:0000259" key="16">
    <source>
        <dbReference type="PROSITE" id="PS50109"/>
    </source>
</evidence>
<feature type="transmembrane region" description="Helical" evidence="15">
    <location>
        <begin position="200"/>
        <end position="220"/>
    </location>
</feature>
<dbReference type="SUPFAM" id="SSF52172">
    <property type="entry name" value="CheY-like"/>
    <property type="match status" value="1"/>
</dbReference>
<dbReference type="CDD" id="cd00082">
    <property type="entry name" value="HisKA"/>
    <property type="match status" value="1"/>
</dbReference>
<sequence length="909" mass="101113">MKRQIPSHLLSKRLYVIVALAYFIVAYSLTTVLKQSEVVSIWLPAGVALVGCYLWWWRFFPAVLVASMAYNFVIYQGPAIGADNLAPIFENLAIGTGAALQGMAGGGILRFWLGNPLNLKSDKPAILFVLLVGLASNLISANVGIFALSYFNPAFTDTHYWNNVLMWWMGDTLGVLLAAPFILSLLDMLVFRLGNRKSRFLVLIISSLLFLALSLSSILFSNYNYENALALAKRERQLIETRIHRAISESNHQLQTLANHVQSTPTLTREDFVKFSKHLMQQQPMLKALSWNPRIAVDERDANQAEMSDIYQRPVTISGQPLDKDDPIVFVKFINPEQSNEAAIGFNVYSNPIRKSALTQSATPYQLSATPIIQLVQSNISQPAYLLFAPVYDDSLGLHIRGYATGVFLVSQTLNAGLPQSALNIFDFEVSENGGHEIFASSTHAQHPSLHNRAHFISLPISLPGQKWRLDLAPKTQYLIHHQYSFSMFFSIFQVVIVAFSMTLILLMNNRQAVLRRKVEIRTQALALAKYEADKANQAKSQFLANMSHEIRTPLNAIIGFSQLAKRSDDLREHQSYINKIASSSNTLLAIINDILDISKIESEKLVLEQVEFDLHEILDRASTMFEPSARIKNLSWKFEDELPAALFYQGDPLRIEQIIINLCSNAIKFTQQGSITLSATLLECDTPSSTARIQIRVKDTGIGINQAQQGNLFRAFSQADTSTTRRFGGTGLGLAISNELTHLMQGNLTIESETDKGSEFTLTLTLPTVQHMPKPPEKETLKDASALFGKRILVAEDNDINQVVITEILNSLGLKTLVVSNGALAVEAATHHKFDLVLMDCQMPVLDGYAATRKIRESFDKTALPIIALTADVMQESKQQAEEAGFNEHVSKPVNIEKLTATLLSYLA</sequence>
<dbReference type="InterPro" id="IPR007895">
    <property type="entry name" value="MASE1"/>
</dbReference>
<evidence type="ECO:0000256" key="3">
    <source>
        <dbReference type="ARBA" id="ARBA00012438"/>
    </source>
</evidence>
<dbReference type="Pfam" id="PF03924">
    <property type="entry name" value="CHASE"/>
    <property type="match status" value="1"/>
</dbReference>
<keyword evidence="13 15" id="KW-0472">Membrane</keyword>
<keyword evidence="9" id="KW-0418">Kinase</keyword>
<dbReference type="RefSeq" id="WP_007107151.1">
    <property type="nucleotide sequence ID" value="NZ_BAER01000133.1"/>
</dbReference>
<feature type="domain" description="Response regulatory" evidence="17">
    <location>
        <begin position="792"/>
        <end position="908"/>
    </location>
</feature>
<feature type="transmembrane region" description="Helical" evidence="15">
    <location>
        <begin position="172"/>
        <end position="193"/>
    </location>
</feature>
<dbReference type="SMART" id="SM00388">
    <property type="entry name" value="HisKA"/>
    <property type="match status" value="1"/>
</dbReference>
<dbReference type="CDD" id="cd16922">
    <property type="entry name" value="HATPase_EvgS-ArcB-TorS-like"/>
    <property type="match status" value="1"/>
</dbReference>
<dbReference type="PROSITE" id="PS50839">
    <property type="entry name" value="CHASE"/>
    <property type="match status" value="1"/>
</dbReference>
<dbReference type="SMART" id="SM00448">
    <property type="entry name" value="REC"/>
    <property type="match status" value="1"/>
</dbReference>
<evidence type="ECO:0000256" key="4">
    <source>
        <dbReference type="ARBA" id="ARBA00022475"/>
    </source>
</evidence>
<dbReference type="PANTHER" id="PTHR45339">
    <property type="entry name" value="HYBRID SIGNAL TRANSDUCTION HISTIDINE KINASE J"/>
    <property type="match status" value="1"/>
</dbReference>
<dbReference type="EMBL" id="BAER01000133">
    <property type="protein sequence ID" value="GAC35389.1"/>
    <property type="molecule type" value="Genomic_DNA"/>
</dbReference>
<dbReference type="Gene3D" id="1.10.287.130">
    <property type="match status" value="1"/>
</dbReference>
<dbReference type="FunFam" id="3.30.565.10:FF:000010">
    <property type="entry name" value="Sensor histidine kinase RcsC"/>
    <property type="match status" value="1"/>
</dbReference>
<dbReference type="InterPro" id="IPR042240">
    <property type="entry name" value="CHASE_sf"/>
</dbReference>
<dbReference type="OrthoDB" id="9810730at2"/>
<dbReference type="FunFam" id="1.10.287.130:FF:000004">
    <property type="entry name" value="Ethylene receptor 1"/>
    <property type="match status" value="1"/>
</dbReference>
<dbReference type="Gene3D" id="3.40.50.2300">
    <property type="match status" value="1"/>
</dbReference>
<feature type="transmembrane region" description="Helical" evidence="15">
    <location>
        <begin position="484"/>
        <end position="508"/>
    </location>
</feature>
<dbReference type="InterPro" id="IPR004358">
    <property type="entry name" value="Sig_transdc_His_kin-like_C"/>
</dbReference>
<evidence type="ECO:0000256" key="10">
    <source>
        <dbReference type="ARBA" id="ARBA00022840"/>
    </source>
</evidence>
<dbReference type="SUPFAM" id="SSF55874">
    <property type="entry name" value="ATPase domain of HSP90 chaperone/DNA topoisomerase II/histidine kinase"/>
    <property type="match status" value="1"/>
</dbReference>
<keyword evidence="7 15" id="KW-0812">Transmembrane</keyword>
<dbReference type="InterPro" id="IPR005467">
    <property type="entry name" value="His_kinase_dom"/>
</dbReference>
<dbReference type="PROSITE" id="PS50109">
    <property type="entry name" value="HIS_KIN"/>
    <property type="match status" value="1"/>
</dbReference>
<reference evidence="20" key="1">
    <citation type="journal article" date="2014" name="Environ. Microbiol.">
        <title>Comparative genomics of the marine bacterial genus Glaciecola reveals the high degree of genomic diversity and genomic characteristic for cold adaptation.</title>
        <authorList>
            <person name="Qin Q.L."/>
            <person name="Xie B.B."/>
            <person name="Yu Y."/>
            <person name="Shu Y.L."/>
            <person name="Rong J.C."/>
            <person name="Zhang Y.J."/>
            <person name="Zhao D.L."/>
            <person name="Chen X.L."/>
            <person name="Zhang X.Y."/>
            <person name="Chen B."/>
            <person name="Zhou B.C."/>
            <person name="Zhang Y.Z."/>
        </authorList>
    </citation>
    <scope>NUCLEOTIDE SEQUENCE [LARGE SCALE GENOMIC DNA]</scope>
    <source>
        <strain evidence="20">LMG 21857</strain>
    </source>
</reference>
<feature type="domain" description="Histidine kinase" evidence="16">
    <location>
        <begin position="546"/>
        <end position="769"/>
    </location>
</feature>
<dbReference type="Pfam" id="PF00512">
    <property type="entry name" value="HisKA"/>
    <property type="match status" value="1"/>
</dbReference>
<evidence type="ECO:0000256" key="15">
    <source>
        <dbReference type="SAM" id="Phobius"/>
    </source>
</evidence>
<evidence type="ECO:0000256" key="1">
    <source>
        <dbReference type="ARBA" id="ARBA00000085"/>
    </source>
</evidence>
<dbReference type="InterPro" id="IPR001789">
    <property type="entry name" value="Sig_transdc_resp-reg_receiver"/>
</dbReference>
<organism evidence="19 20">
    <name type="scientific">Paraglaciecola polaris LMG 21857</name>
    <dbReference type="NCBI Taxonomy" id="1129793"/>
    <lineage>
        <taxon>Bacteria</taxon>
        <taxon>Pseudomonadati</taxon>
        <taxon>Pseudomonadota</taxon>
        <taxon>Gammaproteobacteria</taxon>
        <taxon>Alteromonadales</taxon>
        <taxon>Alteromonadaceae</taxon>
        <taxon>Paraglaciecola</taxon>
    </lineage>
</organism>
<protein>
    <recommendedName>
        <fullName evidence="3">histidine kinase</fullName>
        <ecNumber evidence="3">2.7.13.3</ecNumber>
    </recommendedName>
</protein>
<evidence type="ECO:0000256" key="7">
    <source>
        <dbReference type="ARBA" id="ARBA00022692"/>
    </source>
</evidence>
<evidence type="ECO:0000256" key="6">
    <source>
        <dbReference type="ARBA" id="ARBA00022679"/>
    </source>
</evidence>
<gene>
    <name evidence="19" type="ORF">GPLA_4512</name>
</gene>
<dbReference type="SMART" id="SM00387">
    <property type="entry name" value="HATPase_c"/>
    <property type="match status" value="1"/>
</dbReference>
<dbReference type="Pfam" id="PF02518">
    <property type="entry name" value="HATPase_c"/>
    <property type="match status" value="1"/>
</dbReference>
<dbReference type="Pfam" id="PF00072">
    <property type="entry name" value="Response_reg"/>
    <property type="match status" value="1"/>
</dbReference>
<feature type="transmembrane region" description="Helical" evidence="15">
    <location>
        <begin position="125"/>
        <end position="152"/>
    </location>
</feature>
<evidence type="ECO:0000313" key="20">
    <source>
        <dbReference type="Proteomes" id="UP000006322"/>
    </source>
</evidence>
<dbReference type="InterPro" id="IPR011006">
    <property type="entry name" value="CheY-like_superfamily"/>
</dbReference>
<dbReference type="GO" id="GO:0000155">
    <property type="term" value="F:phosphorelay sensor kinase activity"/>
    <property type="evidence" value="ECO:0007669"/>
    <property type="project" value="InterPro"/>
</dbReference>
<dbReference type="InterPro" id="IPR036097">
    <property type="entry name" value="HisK_dim/P_sf"/>
</dbReference>
<name>K6YRP5_9ALTE</name>
<evidence type="ECO:0000256" key="13">
    <source>
        <dbReference type="ARBA" id="ARBA00023136"/>
    </source>
</evidence>
<dbReference type="Pfam" id="PF05231">
    <property type="entry name" value="MASE1"/>
    <property type="match status" value="1"/>
</dbReference>
<keyword evidence="10" id="KW-0067">ATP-binding</keyword>
<keyword evidence="6" id="KW-0808">Transferase</keyword>
<keyword evidence="11 15" id="KW-1133">Transmembrane helix</keyword>
<dbReference type="Gene3D" id="3.30.450.350">
    <property type="entry name" value="CHASE domain"/>
    <property type="match status" value="1"/>
</dbReference>
<dbReference type="CDD" id="cd17546">
    <property type="entry name" value="REC_hyHK_CKI1_RcsC-like"/>
    <property type="match status" value="1"/>
</dbReference>
<evidence type="ECO:0000256" key="8">
    <source>
        <dbReference type="ARBA" id="ARBA00022741"/>
    </source>
</evidence>
<evidence type="ECO:0000256" key="9">
    <source>
        <dbReference type="ARBA" id="ARBA00022777"/>
    </source>
</evidence>
<evidence type="ECO:0000256" key="14">
    <source>
        <dbReference type="PROSITE-ProRule" id="PRU00169"/>
    </source>
</evidence>
<dbReference type="PANTHER" id="PTHR45339:SF1">
    <property type="entry name" value="HYBRID SIGNAL TRANSDUCTION HISTIDINE KINASE J"/>
    <property type="match status" value="1"/>
</dbReference>
<comment type="caution">
    <text evidence="19">The sequence shown here is derived from an EMBL/GenBank/DDBJ whole genome shotgun (WGS) entry which is preliminary data.</text>
</comment>
<accession>K6YRP5</accession>
<feature type="transmembrane region" description="Helical" evidence="15">
    <location>
        <begin position="39"/>
        <end position="56"/>
    </location>
</feature>
<evidence type="ECO:0000256" key="5">
    <source>
        <dbReference type="ARBA" id="ARBA00022553"/>
    </source>
</evidence>
<dbReference type="SUPFAM" id="SSF47384">
    <property type="entry name" value="Homodimeric domain of signal transducing histidine kinase"/>
    <property type="match status" value="1"/>
</dbReference>
<proteinExistence type="predicted"/>
<dbReference type="SMART" id="SM01079">
    <property type="entry name" value="CHASE"/>
    <property type="match status" value="1"/>
</dbReference>
<dbReference type="GO" id="GO:0005886">
    <property type="term" value="C:plasma membrane"/>
    <property type="evidence" value="ECO:0007669"/>
    <property type="project" value="UniProtKB-SubCell"/>
</dbReference>
<dbReference type="Gene3D" id="3.30.565.10">
    <property type="entry name" value="Histidine kinase-like ATPase, C-terminal domain"/>
    <property type="match status" value="1"/>
</dbReference>